<dbReference type="OrthoDB" id="9811714at2"/>
<keyword evidence="2 6" id="KW-0699">rRNA-binding</keyword>
<dbReference type="PANTHER" id="PTHR10744">
    <property type="entry name" value="40S RIBOSOMAL PROTEIN S11 FAMILY MEMBER"/>
    <property type="match status" value="1"/>
</dbReference>
<keyword evidence="12" id="KW-1185">Reference proteome</keyword>
<dbReference type="EMBL" id="QSLJ01000001">
    <property type="protein sequence ID" value="RHF38516.1"/>
    <property type="molecule type" value="Genomic_DNA"/>
</dbReference>
<dbReference type="HAMAP" id="MF_01345_B">
    <property type="entry name" value="Ribosomal_uS17_B"/>
    <property type="match status" value="1"/>
</dbReference>
<keyword evidence="5 6" id="KW-0687">Ribonucleoprotein</keyword>
<dbReference type="SUPFAM" id="SSF50249">
    <property type="entry name" value="Nucleic acid-binding proteins"/>
    <property type="match status" value="1"/>
</dbReference>
<gene>
    <name evidence="6 8" type="primary">rpsQ</name>
    <name evidence="10" type="ORF">DW682_02080</name>
    <name evidence="9" type="ORF">DW787_03675</name>
    <name evidence="11" type="ORF">JKKLCJKK_00046</name>
    <name evidence="8" type="ORF">KHY67_04580</name>
</gene>
<name>A0A414NFF4_9ACTN</name>
<organism evidence="10 12">
    <name type="scientific">Collinsella intestinalis</name>
    <dbReference type="NCBI Taxonomy" id="147207"/>
    <lineage>
        <taxon>Bacteria</taxon>
        <taxon>Bacillati</taxon>
        <taxon>Actinomycetota</taxon>
        <taxon>Coriobacteriia</taxon>
        <taxon>Coriobacteriales</taxon>
        <taxon>Coriobacteriaceae</taxon>
        <taxon>Collinsella</taxon>
    </lineage>
</organism>
<dbReference type="FunCoup" id="A0A414NFF4">
    <property type="interactions" value="79"/>
</dbReference>
<dbReference type="AlphaFoldDB" id="A0A414NFF4"/>
<evidence type="ECO:0000313" key="13">
    <source>
        <dbReference type="Proteomes" id="UP000286050"/>
    </source>
</evidence>
<dbReference type="InterPro" id="IPR019984">
    <property type="entry name" value="Ribosomal_uS17_bact/chlr"/>
</dbReference>
<evidence type="ECO:0000256" key="4">
    <source>
        <dbReference type="ARBA" id="ARBA00022980"/>
    </source>
</evidence>
<dbReference type="RefSeq" id="WP_006723044.1">
    <property type="nucleotide sequence ID" value="NZ_CABJEU010000001.1"/>
</dbReference>
<evidence type="ECO:0000313" key="12">
    <source>
        <dbReference type="Proteomes" id="UP000283983"/>
    </source>
</evidence>
<dbReference type="InterPro" id="IPR012340">
    <property type="entry name" value="NA-bd_OB-fold"/>
</dbReference>
<dbReference type="EMBL" id="CABWIC010000007">
    <property type="protein sequence ID" value="VWL90534.1"/>
    <property type="molecule type" value="Genomic_DNA"/>
</dbReference>
<reference evidence="8" key="3">
    <citation type="submission" date="2021-02" db="EMBL/GenBank/DDBJ databases">
        <title>Infant gut strain persistence is associated with maternal origin, phylogeny, and functional potential including surface adhesion and iron acquisition.</title>
        <authorList>
            <person name="Lou Y.C."/>
        </authorList>
    </citation>
    <scope>NUCLEOTIDE SEQUENCE</scope>
    <source>
        <strain evidence="8">L3_128_245G1_dasL3_128_245G1_concoct_49</strain>
    </source>
</reference>
<dbReference type="Pfam" id="PF00366">
    <property type="entry name" value="Ribosomal_S17"/>
    <property type="match status" value="1"/>
</dbReference>
<dbReference type="Proteomes" id="UP000738879">
    <property type="component" value="Unassembled WGS sequence"/>
</dbReference>
<dbReference type="InterPro" id="IPR019979">
    <property type="entry name" value="Ribosomal_uS17_CS"/>
</dbReference>
<dbReference type="PROSITE" id="PS00056">
    <property type="entry name" value="RIBOSOMAL_S17"/>
    <property type="match status" value="1"/>
</dbReference>
<evidence type="ECO:0000256" key="1">
    <source>
        <dbReference type="ARBA" id="ARBA00010254"/>
    </source>
</evidence>
<dbReference type="NCBIfam" id="NF004123">
    <property type="entry name" value="PRK05610.1"/>
    <property type="match status" value="1"/>
</dbReference>
<protein>
    <recommendedName>
        <fullName evidence="6">Small ribosomal subunit protein uS17</fullName>
    </recommendedName>
</protein>
<dbReference type="GO" id="GO:0019843">
    <property type="term" value="F:rRNA binding"/>
    <property type="evidence" value="ECO:0007669"/>
    <property type="project" value="UniProtKB-UniRule"/>
</dbReference>
<dbReference type="PANTHER" id="PTHR10744:SF1">
    <property type="entry name" value="SMALL RIBOSOMAL SUBUNIT PROTEIN US17M"/>
    <property type="match status" value="1"/>
</dbReference>
<evidence type="ECO:0000313" key="11">
    <source>
        <dbReference type="EMBL" id="VWL90534.1"/>
    </source>
</evidence>
<dbReference type="GO" id="GO:0006412">
    <property type="term" value="P:translation"/>
    <property type="evidence" value="ECO:0007669"/>
    <property type="project" value="UniProtKB-UniRule"/>
</dbReference>
<evidence type="ECO:0000256" key="3">
    <source>
        <dbReference type="ARBA" id="ARBA00022884"/>
    </source>
</evidence>
<evidence type="ECO:0000313" key="10">
    <source>
        <dbReference type="EMBL" id="RHF38516.1"/>
    </source>
</evidence>
<evidence type="ECO:0000256" key="7">
    <source>
        <dbReference type="RuleBase" id="RU003872"/>
    </source>
</evidence>
<dbReference type="NCBIfam" id="TIGR03635">
    <property type="entry name" value="uS17_bact"/>
    <property type="match status" value="1"/>
</dbReference>
<keyword evidence="3 6" id="KW-0694">RNA-binding</keyword>
<comment type="similarity">
    <text evidence="1 6 7">Belongs to the universal ribosomal protein uS17 family.</text>
</comment>
<reference evidence="12 13" key="1">
    <citation type="submission" date="2018-08" db="EMBL/GenBank/DDBJ databases">
        <title>A genome reference for cultivated species of the human gut microbiota.</title>
        <authorList>
            <person name="Zou Y."/>
            <person name="Xue W."/>
            <person name="Luo G."/>
        </authorList>
    </citation>
    <scope>NUCLEOTIDE SEQUENCE [LARGE SCALE GENOMIC DNA]</scope>
    <source>
        <strain evidence="10 12">AM25-33</strain>
        <strain evidence="9 13">AM30-5LB</strain>
    </source>
</reference>
<dbReference type="GO" id="GO:0022627">
    <property type="term" value="C:cytosolic small ribosomal subunit"/>
    <property type="evidence" value="ECO:0007669"/>
    <property type="project" value="UniProtKB-UniRule"/>
</dbReference>
<sequence>MAEATERNARKVRQGIVSSIMGNKSIVVTTTERKRHPKYGKMMTSTKKFHVHDEENTAGVGDTVRIMETRPLSATKRWRLVEIIERAK</sequence>
<evidence type="ECO:0000313" key="8">
    <source>
        <dbReference type="EMBL" id="MBS5146959.1"/>
    </source>
</evidence>
<dbReference type="InterPro" id="IPR000266">
    <property type="entry name" value="Ribosomal_uS17"/>
</dbReference>
<evidence type="ECO:0000256" key="2">
    <source>
        <dbReference type="ARBA" id="ARBA00022730"/>
    </source>
</evidence>
<dbReference type="GeneID" id="77465040"/>
<dbReference type="Proteomes" id="UP000405524">
    <property type="component" value="Unassembled WGS sequence"/>
</dbReference>
<evidence type="ECO:0000313" key="9">
    <source>
        <dbReference type="EMBL" id="RHD56647.1"/>
    </source>
</evidence>
<dbReference type="EMBL" id="JAGZJA010000005">
    <property type="protein sequence ID" value="MBS5146959.1"/>
    <property type="molecule type" value="Genomic_DNA"/>
</dbReference>
<dbReference type="Proteomes" id="UP000283983">
    <property type="component" value="Unassembled WGS sequence"/>
</dbReference>
<comment type="subunit">
    <text evidence="6">Part of the 30S ribosomal subunit.</text>
</comment>
<evidence type="ECO:0000256" key="6">
    <source>
        <dbReference type="HAMAP-Rule" id="MF_01345"/>
    </source>
</evidence>
<dbReference type="CDD" id="cd00364">
    <property type="entry name" value="Ribosomal_uS17"/>
    <property type="match status" value="1"/>
</dbReference>
<dbReference type="InParanoid" id="A0A414NFF4"/>
<reference evidence="11 14" key="2">
    <citation type="submission" date="2019-10" db="EMBL/GenBank/DDBJ databases">
        <authorList>
            <person name="Wolf R A."/>
        </authorList>
    </citation>
    <scope>NUCLEOTIDE SEQUENCE [LARGE SCALE GENOMIC DNA]</scope>
    <source>
        <strain evidence="11">Collinsella_intestinalis_DSM_13632</strain>
    </source>
</reference>
<comment type="function">
    <text evidence="6">One of the primary rRNA binding proteins, it binds specifically to the 5'-end of 16S ribosomal RNA.</text>
</comment>
<dbReference type="GO" id="GO:0003735">
    <property type="term" value="F:structural constituent of ribosome"/>
    <property type="evidence" value="ECO:0007669"/>
    <property type="project" value="UniProtKB-UniRule"/>
</dbReference>
<dbReference type="Gene3D" id="2.40.50.140">
    <property type="entry name" value="Nucleic acid-binding proteins"/>
    <property type="match status" value="1"/>
</dbReference>
<dbReference type="EMBL" id="QSJI01000002">
    <property type="protein sequence ID" value="RHD56647.1"/>
    <property type="molecule type" value="Genomic_DNA"/>
</dbReference>
<dbReference type="Proteomes" id="UP000286050">
    <property type="component" value="Unassembled WGS sequence"/>
</dbReference>
<accession>A0A414NFF4</accession>
<dbReference type="PRINTS" id="PR00973">
    <property type="entry name" value="RIBOSOMALS17"/>
</dbReference>
<evidence type="ECO:0000256" key="5">
    <source>
        <dbReference type="ARBA" id="ARBA00023274"/>
    </source>
</evidence>
<proteinExistence type="inferred from homology"/>
<evidence type="ECO:0000313" key="14">
    <source>
        <dbReference type="Proteomes" id="UP000405524"/>
    </source>
</evidence>
<keyword evidence="4 6" id="KW-0689">Ribosomal protein</keyword>